<proteinExistence type="predicted"/>
<dbReference type="EMBL" id="BAABAV010000003">
    <property type="protein sequence ID" value="GAA4270490.1"/>
    <property type="molecule type" value="Genomic_DNA"/>
</dbReference>
<protein>
    <submittedName>
        <fullName evidence="3">NUDIX domain-containing protein</fullName>
    </submittedName>
</protein>
<dbReference type="PANTHER" id="PTHR10885:SF0">
    <property type="entry name" value="ISOPENTENYL-DIPHOSPHATE DELTA-ISOMERASE"/>
    <property type="match status" value="1"/>
</dbReference>
<evidence type="ECO:0000259" key="2">
    <source>
        <dbReference type="PROSITE" id="PS51462"/>
    </source>
</evidence>
<dbReference type="SUPFAM" id="SSF55811">
    <property type="entry name" value="Nudix"/>
    <property type="match status" value="1"/>
</dbReference>
<keyword evidence="1" id="KW-0378">Hydrolase</keyword>
<dbReference type="PROSITE" id="PS00893">
    <property type="entry name" value="NUDIX_BOX"/>
    <property type="match status" value="1"/>
</dbReference>
<reference evidence="4" key="1">
    <citation type="journal article" date="2019" name="Int. J. Syst. Evol. Microbiol.">
        <title>The Global Catalogue of Microorganisms (GCM) 10K type strain sequencing project: providing services to taxonomists for standard genome sequencing and annotation.</title>
        <authorList>
            <consortium name="The Broad Institute Genomics Platform"/>
            <consortium name="The Broad Institute Genome Sequencing Center for Infectious Disease"/>
            <person name="Wu L."/>
            <person name="Ma J."/>
        </authorList>
    </citation>
    <scope>NUCLEOTIDE SEQUENCE [LARGE SCALE GENOMIC DNA]</scope>
    <source>
        <strain evidence="4">JCM 17452</strain>
    </source>
</reference>
<dbReference type="Gene3D" id="3.90.79.10">
    <property type="entry name" value="Nucleoside Triphosphate Pyrophosphohydrolase"/>
    <property type="match status" value="1"/>
</dbReference>
<sequence length="185" mass="21246">MDEFLDIVDKNGIPTGKSELKTVIHQKGYYHNTAHIWFYTTDGKILLSQRSVKKTICPLMWDVSVAGHIDTGESIIEGAIRETQEEIGLSIVKSDLLKIGVFKCFQSYDNGIKDNEFHNTYISKLNTTLDQLNPQEEEVQALKLVSFKEFETLIKRLGANDNHFVPSNKSYYEFILKEIRHNLGY</sequence>
<name>A0ABP8EE76_9FLAO</name>
<dbReference type="PANTHER" id="PTHR10885">
    <property type="entry name" value="ISOPENTENYL-DIPHOSPHATE DELTA-ISOMERASE"/>
    <property type="match status" value="1"/>
</dbReference>
<gene>
    <name evidence="3" type="ORF">GCM10022257_25910</name>
</gene>
<dbReference type="InterPro" id="IPR015797">
    <property type="entry name" value="NUDIX_hydrolase-like_dom_sf"/>
</dbReference>
<evidence type="ECO:0000313" key="3">
    <source>
        <dbReference type="EMBL" id="GAA4270490.1"/>
    </source>
</evidence>
<dbReference type="PROSITE" id="PS51462">
    <property type="entry name" value="NUDIX"/>
    <property type="match status" value="1"/>
</dbReference>
<dbReference type="InterPro" id="IPR000086">
    <property type="entry name" value="NUDIX_hydrolase_dom"/>
</dbReference>
<evidence type="ECO:0000313" key="4">
    <source>
        <dbReference type="Proteomes" id="UP001500027"/>
    </source>
</evidence>
<comment type="caution">
    <text evidence="3">The sequence shown here is derived from an EMBL/GenBank/DDBJ whole genome shotgun (WGS) entry which is preliminary data.</text>
</comment>
<accession>A0ABP8EE76</accession>
<evidence type="ECO:0000256" key="1">
    <source>
        <dbReference type="ARBA" id="ARBA00022801"/>
    </source>
</evidence>
<feature type="domain" description="Nudix hydrolase" evidence="2">
    <location>
        <begin position="29"/>
        <end position="170"/>
    </location>
</feature>
<organism evidence="3 4">
    <name type="scientific">Hyunsoonleella aestuarii</name>
    <dbReference type="NCBI Taxonomy" id="912802"/>
    <lineage>
        <taxon>Bacteria</taxon>
        <taxon>Pseudomonadati</taxon>
        <taxon>Bacteroidota</taxon>
        <taxon>Flavobacteriia</taxon>
        <taxon>Flavobacteriales</taxon>
        <taxon>Flavobacteriaceae</taxon>
    </lineage>
</organism>
<dbReference type="CDD" id="cd04692">
    <property type="entry name" value="NUDIX_Hydrolase"/>
    <property type="match status" value="1"/>
</dbReference>
<keyword evidence="4" id="KW-1185">Reference proteome</keyword>
<dbReference type="RefSeq" id="WP_139002867.1">
    <property type="nucleotide sequence ID" value="NZ_BAABAV010000003.1"/>
</dbReference>
<dbReference type="Proteomes" id="UP001500027">
    <property type="component" value="Unassembled WGS sequence"/>
</dbReference>
<dbReference type="Pfam" id="PF00293">
    <property type="entry name" value="NUDIX"/>
    <property type="match status" value="1"/>
</dbReference>
<dbReference type="InterPro" id="IPR020084">
    <property type="entry name" value="NUDIX_hydrolase_CS"/>
</dbReference>